<protein>
    <submittedName>
        <fullName evidence="1">Uncharacterized protein</fullName>
    </submittedName>
</protein>
<reference evidence="1" key="1">
    <citation type="submission" date="2023-04" db="EMBL/GenBank/DDBJ databases">
        <title>Novel strain of Lactilactobacillus sakei and use thereof.</title>
        <authorList>
            <person name="Kim S.Y."/>
        </authorList>
    </citation>
    <scope>NUCLEOTIDE SEQUENCE</scope>
    <source>
        <strain evidence="1">HUP1</strain>
    </source>
</reference>
<dbReference type="RefSeq" id="WP_011375014.1">
    <property type="nucleotide sequence ID" value="NZ_AP017931.1"/>
</dbReference>
<name>A0A223XGL1_LATSK</name>
<sequence>MTNEEWLNQQIQMLKQQATTYEDQAFYEALAELNQALATRIEQRQGELDGRIWNATKW</sequence>
<dbReference type="EMBL" id="CP122959">
    <property type="protein sequence ID" value="WGI18612.1"/>
    <property type="molecule type" value="Genomic_DNA"/>
</dbReference>
<dbReference type="AlphaFoldDB" id="A0A223XGL1"/>
<proteinExistence type="predicted"/>
<evidence type="ECO:0000313" key="2">
    <source>
        <dbReference type="Proteomes" id="UP001179858"/>
    </source>
</evidence>
<gene>
    <name evidence="1" type="ORF">QBD03_07600</name>
</gene>
<dbReference type="OMA" id="DENQQWA"/>
<organism evidence="1 2">
    <name type="scientific">Latilactobacillus sakei</name>
    <name type="common">Lactobacillus sakei</name>
    <dbReference type="NCBI Taxonomy" id="1599"/>
    <lineage>
        <taxon>Bacteria</taxon>
        <taxon>Bacillati</taxon>
        <taxon>Bacillota</taxon>
        <taxon>Bacilli</taxon>
        <taxon>Lactobacillales</taxon>
        <taxon>Lactobacillaceae</taxon>
        <taxon>Latilactobacillus</taxon>
    </lineage>
</organism>
<evidence type="ECO:0000313" key="1">
    <source>
        <dbReference type="EMBL" id="WGI18612.1"/>
    </source>
</evidence>
<dbReference type="Proteomes" id="UP001179858">
    <property type="component" value="Chromosome"/>
</dbReference>
<accession>A0A223XGL1</accession>